<evidence type="ECO:0000313" key="3">
    <source>
        <dbReference type="Proteomes" id="UP000592780"/>
    </source>
</evidence>
<name>A0A7W8QEJ1_PARAM</name>
<feature type="transmembrane region" description="Helical" evidence="1">
    <location>
        <begin position="12"/>
        <end position="37"/>
    </location>
</feature>
<evidence type="ECO:0000313" key="2">
    <source>
        <dbReference type="EMBL" id="MBB5428957.1"/>
    </source>
</evidence>
<keyword evidence="1" id="KW-0812">Transmembrane</keyword>
<gene>
    <name evidence="2" type="ORF">HDG40_007152</name>
</gene>
<keyword evidence="1" id="KW-0472">Membrane</keyword>
<keyword evidence="1" id="KW-1133">Transmembrane helix</keyword>
<dbReference type="RefSeq" id="WP_260185947.1">
    <property type="nucleotide sequence ID" value="NZ_JACHDD010000017.1"/>
</dbReference>
<reference evidence="2 3" key="1">
    <citation type="submission" date="2020-08" db="EMBL/GenBank/DDBJ databases">
        <title>Genomic Encyclopedia of Type Strains, Phase IV (KMG-V): Genome sequencing to study the core and pangenomes of soil and plant-associated prokaryotes.</title>
        <authorList>
            <person name="Whitman W."/>
        </authorList>
    </citation>
    <scope>NUCLEOTIDE SEQUENCE [LARGE SCALE GENOMIC DNA]</scope>
    <source>
        <strain evidence="2 3">JPY158</strain>
    </source>
</reference>
<dbReference type="Proteomes" id="UP000592780">
    <property type="component" value="Unassembled WGS sequence"/>
</dbReference>
<comment type="caution">
    <text evidence="2">The sequence shown here is derived from an EMBL/GenBank/DDBJ whole genome shotgun (WGS) entry which is preliminary data.</text>
</comment>
<evidence type="ECO:0000256" key="1">
    <source>
        <dbReference type="SAM" id="Phobius"/>
    </source>
</evidence>
<dbReference type="EMBL" id="JACHDD010000017">
    <property type="protein sequence ID" value="MBB5428957.1"/>
    <property type="molecule type" value="Genomic_DNA"/>
</dbReference>
<dbReference type="AlphaFoldDB" id="A0A7W8QEJ1"/>
<sequence>MHINRKRGSRVMWVRFALNFFLVRALFILSGFAVISFPMRLPK</sequence>
<organism evidence="2 3">
    <name type="scientific">Paraburkholderia atlantica</name>
    <dbReference type="NCBI Taxonomy" id="2654982"/>
    <lineage>
        <taxon>Bacteria</taxon>
        <taxon>Pseudomonadati</taxon>
        <taxon>Pseudomonadota</taxon>
        <taxon>Betaproteobacteria</taxon>
        <taxon>Burkholderiales</taxon>
        <taxon>Burkholderiaceae</taxon>
        <taxon>Paraburkholderia</taxon>
    </lineage>
</organism>
<proteinExistence type="predicted"/>
<accession>A0A7W8QEJ1</accession>
<keyword evidence="3" id="KW-1185">Reference proteome</keyword>
<protein>
    <submittedName>
        <fullName evidence="2">Uncharacterized protein</fullName>
    </submittedName>
</protein>